<dbReference type="GO" id="GO:0016787">
    <property type="term" value="F:hydrolase activity"/>
    <property type="evidence" value="ECO:0007669"/>
    <property type="project" value="UniProtKB-KW"/>
</dbReference>
<evidence type="ECO:0000256" key="3">
    <source>
        <dbReference type="ARBA" id="ARBA00012741"/>
    </source>
</evidence>
<protein>
    <recommendedName>
        <fullName evidence="3">alpha-glucosidase</fullName>
        <ecNumber evidence="3">3.2.1.20</ecNumber>
    </recommendedName>
</protein>
<evidence type="ECO:0000256" key="6">
    <source>
        <dbReference type="SAM" id="MobiDB-lite"/>
    </source>
</evidence>
<keyword evidence="7" id="KW-0732">Signal</keyword>
<dbReference type="SUPFAM" id="SSF74650">
    <property type="entry name" value="Galactose mutarotase-like"/>
    <property type="match status" value="1"/>
</dbReference>
<evidence type="ECO:0000313" key="11">
    <source>
        <dbReference type="Proteomes" id="UP001610335"/>
    </source>
</evidence>
<keyword evidence="5" id="KW-0326">Glycosidase</keyword>
<comment type="catalytic activity">
    <reaction evidence="1">
        <text>Hydrolysis of terminal, non-reducing (1-&gt;4)-linked alpha-D-glucose residues with release of alpha-D-glucose.</text>
        <dbReference type="EC" id="3.2.1.20"/>
    </reaction>
</comment>
<evidence type="ECO:0000256" key="4">
    <source>
        <dbReference type="ARBA" id="ARBA00023180"/>
    </source>
</evidence>
<comment type="similarity">
    <text evidence="2 5">Belongs to the glycosyl hydrolase 31 family.</text>
</comment>
<evidence type="ECO:0000259" key="8">
    <source>
        <dbReference type="Pfam" id="PF01055"/>
    </source>
</evidence>
<evidence type="ECO:0000259" key="9">
    <source>
        <dbReference type="Pfam" id="PF21365"/>
    </source>
</evidence>
<feature type="domain" description="Glycoside hydrolase family 31 TIM barrel" evidence="8">
    <location>
        <begin position="330"/>
        <end position="755"/>
    </location>
</feature>
<reference evidence="10 11" key="1">
    <citation type="submission" date="2024-07" db="EMBL/GenBank/DDBJ databases">
        <title>Section-level genome sequencing and comparative genomics of Aspergillus sections Usti and Cavernicolus.</title>
        <authorList>
            <consortium name="Lawrence Berkeley National Laboratory"/>
            <person name="Nybo J.L."/>
            <person name="Vesth T.C."/>
            <person name="Theobald S."/>
            <person name="Frisvad J.C."/>
            <person name="Larsen T.O."/>
            <person name="Kjaerboelling I."/>
            <person name="Rothschild-Mancinelli K."/>
            <person name="Lyhne E.K."/>
            <person name="Kogle M.E."/>
            <person name="Barry K."/>
            <person name="Clum A."/>
            <person name="Na H."/>
            <person name="Ledsgaard L."/>
            <person name="Lin J."/>
            <person name="Lipzen A."/>
            <person name="Kuo A."/>
            <person name="Riley R."/>
            <person name="Mondo S."/>
            <person name="LaButti K."/>
            <person name="Haridas S."/>
            <person name="Pangalinan J."/>
            <person name="Salamov A.A."/>
            <person name="Simmons B.A."/>
            <person name="Magnuson J.K."/>
            <person name="Chen J."/>
            <person name="Drula E."/>
            <person name="Henrissat B."/>
            <person name="Wiebenga A."/>
            <person name="Lubbers R.J."/>
            <person name="Gomes A.C."/>
            <person name="Makela M.R."/>
            <person name="Stajich J."/>
            <person name="Grigoriev I.V."/>
            <person name="Mortensen U.H."/>
            <person name="De vries R.P."/>
            <person name="Baker S.E."/>
            <person name="Andersen M.R."/>
        </authorList>
    </citation>
    <scope>NUCLEOTIDE SEQUENCE [LARGE SCALE GENOMIC DNA]</scope>
    <source>
        <strain evidence="10 11">CBS 600.67</strain>
    </source>
</reference>
<dbReference type="InterPro" id="IPR013780">
    <property type="entry name" value="Glyco_hydro_b"/>
</dbReference>
<dbReference type="EMBL" id="JBFXLS010000026">
    <property type="protein sequence ID" value="KAL2827223.1"/>
    <property type="molecule type" value="Genomic_DNA"/>
</dbReference>
<sequence>MGPSRNWKKTLGGLSVFWLMAQAQTQSTPTASSSSSPPPQYTLPVSANEAPPVIPNIRDPLAVDAQTACPGYVASNVKQTASGLTASLSLAGHACNVYGTDIDSLNLTVEYQTTDRLHVEIVPTHIGAGNATQYLIPPSVVAKPGVEESNAESDLEFSWTNEPSFGFEVIRKSTKDVLFSTKGKKLVFENQFIEFASPLPENYNLYGLGESVHAFRLSNNYTKTFYAADAGATTDINIYGTHPFYLETRYFTQSPSGGLSLVTTNEAEPNKNYTSFSHGVYSRNAHGQDIVLQPDGITWRAIGGSIDLYFFSGPTQPEVTTSYLKAVGLPALQQYWTFGFHQCRWGYKSWSDLEDVVDNHIKFGIPLETVWTDIDWMLRYRDFENEPVGFDYEAGNSFLQRLHDGGRHYVPIFDSAIYIPNPQIESDAYPTFDRGNETGSFLKNPDGSLYIGSVWPGYTVFPDWLSEGAEQWWIDEMVLYYQKTAYDGAWVDMSEISSFCVGSCGSGNLGLNPVHPPFALPGETKNPVLKYPEWFNVTNTTEAAAASSALASFSSAYPAPTSTGTASYVRTTPTPGVRDVNYPPYAINNVKGPLAVAAISPNATHADGTLEYDMHNIWGHGIIKATYAALSKVFPGHRPFIIARSTFSGSGALAGHWGGDNWSNWPSMAFSIPQALQMSILGIPMFGSDTCGFADNTDMELCNRWMQLSAFFPFYRNHNILGAISQEAYTWASVIDASKSAMTIRYQLLPYLYTLFYHAHTAGHTVMRALAWEFPNDPSLASADRQFLLGPSILVIPVLEPGATSVNGVLPGLIEGHEKWYDWYNQTAVPVPSQVNTTIDAPLGHIPVFVRGGSVLPLQQPALTTRDARQSPWDVLAALDKDGNATGDLYLDDGVSVQPNATLTAEFTVQQRKLVAVMNQGGWVDGNSLRNITILGVDSVRRAVKFNGRPVPRRNVHLDEAKHTLVVSGFDISAWAGDHWTLEW</sequence>
<dbReference type="SUPFAM" id="SSF51011">
    <property type="entry name" value="Glycosyl hydrolase domain"/>
    <property type="match status" value="1"/>
</dbReference>
<dbReference type="Pfam" id="PF21365">
    <property type="entry name" value="Glyco_hydro_31_3rd"/>
    <property type="match status" value="1"/>
</dbReference>
<evidence type="ECO:0000256" key="7">
    <source>
        <dbReference type="SAM" id="SignalP"/>
    </source>
</evidence>
<name>A0ABR4IHI7_9EURO</name>
<organism evidence="10 11">
    <name type="scientific">Aspergillus cavernicola</name>
    <dbReference type="NCBI Taxonomy" id="176166"/>
    <lineage>
        <taxon>Eukaryota</taxon>
        <taxon>Fungi</taxon>
        <taxon>Dikarya</taxon>
        <taxon>Ascomycota</taxon>
        <taxon>Pezizomycotina</taxon>
        <taxon>Eurotiomycetes</taxon>
        <taxon>Eurotiomycetidae</taxon>
        <taxon>Eurotiales</taxon>
        <taxon>Aspergillaceae</taxon>
        <taxon>Aspergillus</taxon>
        <taxon>Aspergillus subgen. Nidulantes</taxon>
    </lineage>
</organism>
<dbReference type="InterPro" id="IPR011013">
    <property type="entry name" value="Gal_mutarotase_sf_dom"/>
</dbReference>
<dbReference type="PANTHER" id="PTHR22762:SF133">
    <property type="entry name" value="P-TYPE DOMAIN-CONTAINING PROTEIN"/>
    <property type="match status" value="1"/>
</dbReference>
<proteinExistence type="inferred from homology"/>
<keyword evidence="11" id="KW-1185">Reference proteome</keyword>
<evidence type="ECO:0000256" key="1">
    <source>
        <dbReference type="ARBA" id="ARBA00001657"/>
    </source>
</evidence>
<feature type="chain" id="PRO_5045440165" description="alpha-glucosidase" evidence="7">
    <location>
        <begin position="26"/>
        <end position="984"/>
    </location>
</feature>
<dbReference type="InterPro" id="IPR000322">
    <property type="entry name" value="Glyco_hydro_31_TIM"/>
</dbReference>
<evidence type="ECO:0000256" key="2">
    <source>
        <dbReference type="ARBA" id="ARBA00007806"/>
    </source>
</evidence>
<accession>A0ABR4IHI7</accession>
<dbReference type="CDD" id="cd06602">
    <property type="entry name" value="GH31_MGAM_SI_GAA"/>
    <property type="match status" value="1"/>
</dbReference>
<dbReference type="InterPro" id="IPR017853">
    <property type="entry name" value="GH"/>
</dbReference>
<gene>
    <name evidence="10" type="ORF">BDW59DRAFT_171507</name>
</gene>
<dbReference type="Pfam" id="PF01055">
    <property type="entry name" value="Glyco_hydro_31_2nd"/>
    <property type="match status" value="1"/>
</dbReference>
<feature type="signal peptide" evidence="7">
    <location>
        <begin position="1"/>
        <end position="25"/>
    </location>
</feature>
<dbReference type="Gene3D" id="2.60.40.1180">
    <property type="entry name" value="Golgi alpha-mannosidase II"/>
    <property type="match status" value="2"/>
</dbReference>
<keyword evidence="4" id="KW-0325">Glycoprotein</keyword>
<dbReference type="Gene3D" id="3.20.20.80">
    <property type="entry name" value="Glycosidases"/>
    <property type="match status" value="2"/>
</dbReference>
<keyword evidence="5 10" id="KW-0378">Hydrolase</keyword>
<dbReference type="InterPro" id="IPR048395">
    <property type="entry name" value="Glyco_hydro_31_C"/>
</dbReference>
<evidence type="ECO:0000313" key="10">
    <source>
        <dbReference type="EMBL" id="KAL2827223.1"/>
    </source>
</evidence>
<feature type="region of interest" description="Disordered" evidence="6">
    <location>
        <begin position="27"/>
        <end position="47"/>
    </location>
</feature>
<dbReference type="Proteomes" id="UP001610335">
    <property type="component" value="Unassembled WGS sequence"/>
</dbReference>
<dbReference type="EC" id="3.2.1.20" evidence="3"/>
<comment type="caution">
    <text evidence="10">The sequence shown here is derived from an EMBL/GenBank/DDBJ whole genome shotgun (WGS) entry which is preliminary data.</text>
</comment>
<dbReference type="Gene3D" id="2.60.40.1760">
    <property type="entry name" value="glycosyl hydrolase (family 31)"/>
    <property type="match status" value="1"/>
</dbReference>
<dbReference type="SUPFAM" id="SSF51445">
    <property type="entry name" value="(Trans)glycosidases"/>
    <property type="match status" value="1"/>
</dbReference>
<dbReference type="PANTHER" id="PTHR22762">
    <property type="entry name" value="ALPHA-GLUCOSIDASE"/>
    <property type="match status" value="1"/>
</dbReference>
<evidence type="ECO:0000256" key="5">
    <source>
        <dbReference type="RuleBase" id="RU361185"/>
    </source>
</evidence>
<feature type="domain" description="Glycosyl hydrolase family 31 C-terminal" evidence="9">
    <location>
        <begin position="763"/>
        <end position="856"/>
    </location>
</feature>
<dbReference type="CDD" id="cd14752">
    <property type="entry name" value="GH31_N"/>
    <property type="match status" value="1"/>
</dbReference>